<dbReference type="GO" id="GO:0016020">
    <property type="term" value="C:membrane"/>
    <property type="evidence" value="ECO:0007669"/>
    <property type="project" value="TreeGrafter"/>
</dbReference>
<feature type="active site" evidence="4">
    <location>
        <position position="237"/>
    </location>
</feature>
<protein>
    <submittedName>
        <fullName evidence="6">Alpha/beta fold hydrolase</fullName>
    </submittedName>
</protein>
<keyword evidence="2 3" id="KW-0378">Hydrolase</keyword>
<feature type="active site" description="Nucleophile" evidence="4">
    <location>
        <position position="95"/>
    </location>
</feature>
<feature type="domain" description="AB hydrolase-1" evidence="5">
    <location>
        <begin position="21"/>
        <end position="271"/>
    </location>
</feature>
<gene>
    <name evidence="6" type="ORF">D9R14_08925</name>
</gene>
<evidence type="ECO:0000313" key="7">
    <source>
        <dbReference type="Proteomes" id="UP000269692"/>
    </source>
</evidence>
<dbReference type="InterPro" id="IPR002410">
    <property type="entry name" value="Peptidase_S33"/>
</dbReference>
<dbReference type="Pfam" id="PF00561">
    <property type="entry name" value="Abhydrolase_1"/>
    <property type="match status" value="1"/>
</dbReference>
<dbReference type="GO" id="GO:0047372">
    <property type="term" value="F:monoacylglycerol lipase activity"/>
    <property type="evidence" value="ECO:0007669"/>
    <property type="project" value="TreeGrafter"/>
</dbReference>
<dbReference type="GO" id="GO:0008233">
    <property type="term" value="F:peptidase activity"/>
    <property type="evidence" value="ECO:0007669"/>
    <property type="project" value="InterPro"/>
</dbReference>
<dbReference type="AlphaFoldDB" id="A0A3L7AFI2"/>
<proteinExistence type="inferred from homology"/>
<keyword evidence="7" id="KW-1185">Reference proteome</keyword>
<dbReference type="GO" id="GO:0006508">
    <property type="term" value="P:proteolysis"/>
    <property type="evidence" value="ECO:0007669"/>
    <property type="project" value="InterPro"/>
</dbReference>
<dbReference type="GO" id="GO:0046464">
    <property type="term" value="P:acylglycerol catabolic process"/>
    <property type="evidence" value="ECO:0007669"/>
    <property type="project" value="TreeGrafter"/>
</dbReference>
<dbReference type="OrthoDB" id="9796770at2"/>
<evidence type="ECO:0000256" key="4">
    <source>
        <dbReference type="PIRSR" id="PIRSR005539-1"/>
    </source>
</evidence>
<evidence type="ECO:0000313" key="6">
    <source>
        <dbReference type="EMBL" id="RLP79149.1"/>
    </source>
</evidence>
<dbReference type="InterPro" id="IPR029058">
    <property type="entry name" value="AB_hydrolase_fold"/>
</dbReference>
<dbReference type="PIRSF" id="PIRSF005539">
    <property type="entry name" value="Pept_S33_TRI_F1"/>
    <property type="match status" value="1"/>
</dbReference>
<evidence type="ECO:0000256" key="3">
    <source>
        <dbReference type="PIRNR" id="PIRNR005539"/>
    </source>
</evidence>
<dbReference type="EMBL" id="RCTF01000006">
    <property type="protein sequence ID" value="RLP79149.1"/>
    <property type="molecule type" value="Genomic_DNA"/>
</dbReference>
<comment type="similarity">
    <text evidence="1 3">Belongs to the peptidase S33 family.</text>
</comment>
<dbReference type="InterPro" id="IPR050266">
    <property type="entry name" value="AB_hydrolase_sf"/>
</dbReference>
<evidence type="ECO:0000256" key="1">
    <source>
        <dbReference type="ARBA" id="ARBA00010088"/>
    </source>
</evidence>
<reference evidence="6 7" key="1">
    <citation type="submission" date="2018-10" db="EMBL/GenBank/DDBJ databases">
        <title>Xanthobacter tagetidis genome sequencing and assembly.</title>
        <authorList>
            <person name="Maclea K.S."/>
            <person name="Goen A.E."/>
            <person name="Fatima S.A."/>
        </authorList>
    </citation>
    <scope>NUCLEOTIDE SEQUENCE [LARGE SCALE GENOMIC DNA]</scope>
    <source>
        <strain evidence="6 7">ATCC 700314</strain>
    </source>
</reference>
<evidence type="ECO:0000259" key="5">
    <source>
        <dbReference type="Pfam" id="PF00561"/>
    </source>
</evidence>
<dbReference type="NCBIfam" id="TIGR01250">
    <property type="entry name" value="pro_imino_pep_2"/>
    <property type="match status" value="1"/>
</dbReference>
<dbReference type="Proteomes" id="UP000269692">
    <property type="component" value="Unassembled WGS sequence"/>
</dbReference>
<dbReference type="SUPFAM" id="SSF53474">
    <property type="entry name" value="alpha/beta-Hydrolases"/>
    <property type="match status" value="1"/>
</dbReference>
<dbReference type="Gene3D" id="3.40.50.1820">
    <property type="entry name" value="alpha/beta hydrolase"/>
    <property type="match status" value="1"/>
</dbReference>
<sequence>MVPVAGGRIYVRVNGAGRGLPLIALHGGPGGTHSSLLDLLELADARPVILYDQLDGGRSDRPDDPANWHVARFVDEIEAIRAALGIPRWHVLGHSWGGTLALEYGARRPPALAGLVLASPLVSTASWMADANALRNQLPAQARDDLLRCEGEAPPPQDACEAASALFYGAFNLRGPRPAAMTAYRNPDDRGFNGRLYGTMWGSSEFRSTGTLKDYDGTPLLARLDGPRTLFLVGQYDEARPQTIADFAARVPGSEYGVIPGAAHGTFIDRPDETVGLLRAWLARQDALG</sequence>
<comment type="caution">
    <text evidence="6">The sequence shown here is derived from an EMBL/GenBank/DDBJ whole genome shotgun (WGS) entry which is preliminary data.</text>
</comment>
<evidence type="ECO:0000256" key="2">
    <source>
        <dbReference type="ARBA" id="ARBA00022801"/>
    </source>
</evidence>
<dbReference type="PRINTS" id="PR00793">
    <property type="entry name" value="PROAMNOPTASE"/>
</dbReference>
<dbReference type="InterPro" id="IPR000073">
    <property type="entry name" value="AB_hydrolase_1"/>
</dbReference>
<dbReference type="InterPro" id="IPR005945">
    <property type="entry name" value="Pro_imino_pep"/>
</dbReference>
<feature type="active site" description="Proton donor" evidence="4">
    <location>
        <position position="264"/>
    </location>
</feature>
<name>A0A3L7AFI2_9HYPH</name>
<accession>A0A3L7AFI2</accession>
<organism evidence="6 7">
    <name type="scientific">Xanthobacter tagetidis</name>
    <dbReference type="NCBI Taxonomy" id="60216"/>
    <lineage>
        <taxon>Bacteria</taxon>
        <taxon>Pseudomonadati</taxon>
        <taxon>Pseudomonadota</taxon>
        <taxon>Alphaproteobacteria</taxon>
        <taxon>Hyphomicrobiales</taxon>
        <taxon>Xanthobacteraceae</taxon>
        <taxon>Xanthobacter</taxon>
    </lineage>
</organism>
<dbReference type="PANTHER" id="PTHR43798">
    <property type="entry name" value="MONOACYLGLYCEROL LIPASE"/>
    <property type="match status" value="1"/>
</dbReference>
<dbReference type="PANTHER" id="PTHR43798:SF5">
    <property type="entry name" value="MONOACYLGLYCEROL LIPASE ABHD6"/>
    <property type="match status" value="1"/>
</dbReference>